<sequence length="103" mass="11640">MYSVSSDGHLSFLLICILLSERLEHVPLEVDAYAPQCNSTSSFRNARALLRQYLEEIGYSQEILDVRSFRAKNLLGLMSNSDWPVADSNRYLVVCPGVLTRCI</sequence>
<reference evidence="2 3" key="2">
    <citation type="submission" date="2018-11" db="EMBL/GenBank/DDBJ databases">
        <authorList>
            <consortium name="Pathogen Informatics"/>
        </authorList>
    </citation>
    <scope>NUCLEOTIDE SEQUENCE [LARGE SCALE GENOMIC DNA]</scope>
</reference>
<evidence type="ECO:0000256" key="1">
    <source>
        <dbReference type="SAM" id="SignalP"/>
    </source>
</evidence>
<evidence type="ECO:0000313" key="3">
    <source>
        <dbReference type="Proteomes" id="UP000271098"/>
    </source>
</evidence>
<evidence type="ECO:0000313" key="2">
    <source>
        <dbReference type="EMBL" id="VDN45339.1"/>
    </source>
</evidence>
<proteinExistence type="predicted"/>
<gene>
    <name evidence="2" type="ORF">GPUH_LOCUS26282</name>
</gene>
<evidence type="ECO:0000313" key="4">
    <source>
        <dbReference type="WBParaSite" id="GPUH_0002631301-mRNA-1"/>
    </source>
</evidence>
<organism evidence="4">
    <name type="scientific">Gongylonema pulchrum</name>
    <dbReference type="NCBI Taxonomy" id="637853"/>
    <lineage>
        <taxon>Eukaryota</taxon>
        <taxon>Metazoa</taxon>
        <taxon>Ecdysozoa</taxon>
        <taxon>Nematoda</taxon>
        <taxon>Chromadorea</taxon>
        <taxon>Rhabditida</taxon>
        <taxon>Spirurina</taxon>
        <taxon>Spiruromorpha</taxon>
        <taxon>Spiruroidea</taxon>
        <taxon>Gongylonematidae</taxon>
        <taxon>Gongylonema</taxon>
    </lineage>
</organism>
<reference evidence="4" key="1">
    <citation type="submission" date="2016-06" db="UniProtKB">
        <authorList>
            <consortium name="WormBaseParasite"/>
        </authorList>
    </citation>
    <scope>IDENTIFICATION</scope>
</reference>
<dbReference type="EMBL" id="UYRT01109758">
    <property type="protein sequence ID" value="VDN45339.1"/>
    <property type="molecule type" value="Genomic_DNA"/>
</dbReference>
<dbReference type="AlphaFoldDB" id="A0A183EZ92"/>
<feature type="chain" id="PRO_5043139319" evidence="1">
    <location>
        <begin position="26"/>
        <end position="103"/>
    </location>
</feature>
<keyword evidence="3" id="KW-1185">Reference proteome</keyword>
<feature type="signal peptide" evidence="1">
    <location>
        <begin position="1"/>
        <end position="25"/>
    </location>
</feature>
<dbReference type="WBParaSite" id="GPUH_0002631301-mRNA-1">
    <property type="protein sequence ID" value="GPUH_0002631301-mRNA-1"/>
    <property type="gene ID" value="GPUH_0002631301"/>
</dbReference>
<protein>
    <submittedName>
        <fullName evidence="4">Peptidase_M14 domain-containing protein</fullName>
    </submittedName>
</protein>
<name>A0A183EZ92_9BILA</name>
<accession>A0A183EZ92</accession>
<dbReference type="Proteomes" id="UP000271098">
    <property type="component" value="Unassembled WGS sequence"/>
</dbReference>
<keyword evidence="1" id="KW-0732">Signal</keyword>
<dbReference type="OrthoDB" id="727118at2759"/>